<evidence type="ECO:0000256" key="3">
    <source>
        <dbReference type="ARBA" id="ARBA00022737"/>
    </source>
</evidence>
<dbReference type="InterPro" id="IPR033891">
    <property type="entry name" value="TTC38"/>
</dbReference>
<feature type="non-terminal residue" evidence="5">
    <location>
        <position position="1"/>
    </location>
</feature>
<name>A0A443RIG0_9ACAR</name>
<dbReference type="Proteomes" id="UP000285301">
    <property type="component" value="Unassembled WGS sequence"/>
</dbReference>
<dbReference type="SUPFAM" id="SSF48452">
    <property type="entry name" value="TPR-like"/>
    <property type="match status" value="1"/>
</dbReference>
<dbReference type="CDD" id="cd05804">
    <property type="entry name" value="StaR_like"/>
    <property type="match status" value="1"/>
</dbReference>
<evidence type="ECO:0000313" key="6">
    <source>
        <dbReference type="Proteomes" id="UP000285301"/>
    </source>
</evidence>
<dbReference type="EMBL" id="NCKU01000560">
    <property type="protein sequence ID" value="RWS15049.1"/>
    <property type="molecule type" value="Genomic_DNA"/>
</dbReference>
<comment type="similarity">
    <text evidence="1">Belongs to the TTC38 family.</text>
</comment>
<keyword evidence="6" id="KW-1185">Reference proteome</keyword>
<gene>
    <name evidence="5" type="ORF">B4U79_08961</name>
</gene>
<reference evidence="5 6" key="1">
    <citation type="journal article" date="2018" name="Gigascience">
        <title>Genomes of trombidid mites reveal novel predicted allergens and laterally-transferred genes associated with secondary metabolism.</title>
        <authorList>
            <person name="Dong X."/>
            <person name="Chaisiri K."/>
            <person name="Xia D."/>
            <person name="Armstrong S.D."/>
            <person name="Fang Y."/>
            <person name="Donnelly M.J."/>
            <person name="Kadowaki T."/>
            <person name="McGarry J.W."/>
            <person name="Darby A.C."/>
            <person name="Makepeace B.L."/>
        </authorList>
    </citation>
    <scope>NUCLEOTIDE SEQUENCE [LARGE SCALE GENOMIC DNA]</scope>
    <source>
        <strain evidence="5">UoL-WK</strain>
    </source>
</reference>
<dbReference type="OrthoDB" id="1427555at2759"/>
<protein>
    <recommendedName>
        <fullName evidence="2">Tetratricopeptide repeat protein 38</fullName>
    </recommendedName>
</protein>
<keyword evidence="3" id="KW-0677">Repeat</keyword>
<dbReference type="AlphaFoldDB" id="A0A443RIG0"/>
<proteinExistence type="inferred from homology"/>
<keyword evidence="4" id="KW-0802">TPR repeat</keyword>
<dbReference type="PANTHER" id="PTHR16263">
    <property type="entry name" value="TETRATRICOPEPTIDE REPEAT PROTEIN 38"/>
    <property type="match status" value="1"/>
</dbReference>
<comment type="caution">
    <text evidence="5">The sequence shown here is derived from an EMBL/GenBank/DDBJ whole genome shotgun (WGS) entry which is preliminary data.</text>
</comment>
<evidence type="ECO:0000313" key="5">
    <source>
        <dbReference type="EMBL" id="RWS15049.1"/>
    </source>
</evidence>
<dbReference type="PANTHER" id="PTHR16263:SF4">
    <property type="entry name" value="TETRATRICOPEPTIDE REPEAT PROTEIN 38"/>
    <property type="match status" value="1"/>
</dbReference>
<sequence length="427" mass="48559">ALGWFDDPSVGGLEKSLKKMLEADPNFVMGHCLVHDLEFLMAGRAIKLDSQFKSEIDNLKRMAEKQSLTKSELKHVEAVVNLSKKDFTSATACFEEILLESPTDIHALKMAHDMYFFAAQFAGMMDSIARVVPFWESSNLPMKSYVHGLYAFALEENNFYAKAEAEAKKALQMNANDAWATHAMAHVFEMEGRADDGINFLDKTSSDWKVGEFLASHNFWHWALYLIEKGDYDSANDIFTSEIFRRTMDAKSILNIIDATSLLYRLELTEIVKRDNRDYWDHLYAVCKPHLKEHNNVFIACHLLIALLGKKNFSEANELLDSLAQSEEIFLGKNIVRPLFNAMIQFEREQYATAVNLLLPLKYKLVEIGGSYAQRDLFNQLLIIAAIKSTDGAHRTLAHRLIIERQALKPSPLGDRILSLENKEVIA</sequence>
<organism evidence="5 6">
    <name type="scientific">Dinothrombium tinctorium</name>
    <dbReference type="NCBI Taxonomy" id="1965070"/>
    <lineage>
        <taxon>Eukaryota</taxon>
        <taxon>Metazoa</taxon>
        <taxon>Ecdysozoa</taxon>
        <taxon>Arthropoda</taxon>
        <taxon>Chelicerata</taxon>
        <taxon>Arachnida</taxon>
        <taxon>Acari</taxon>
        <taxon>Acariformes</taxon>
        <taxon>Trombidiformes</taxon>
        <taxon>Prostigmata</taxon>
        <taxon>Anystina</taxon>
        <taxon>Parasitengona</taxon>
        <taxon>Trombidioidea</taxon>
        <taxon>Trombidiidae</taxon>
        <taxon>Dinothrombium</taxon>
    </lineage>
</organism>
<dbReference type="Gene3D" id="1.25.40.10">
    <property type="entry name" value="Tetratricopeptide repeat domain"/>
    <property type="match status" value="1"/>
</dbReference>
<dbReference type="InterPro" id="IPR011990">
    <property type="entry name" value="TPR-like_helical_dom_sf"/>
</dbReference>
<evidence type="ECO:0000256" key="2">
    <source>
        <dbReference type="ARBA" id="ARBA00019992"/>
    </source>
</evidence>
<evidence type="ECO:0000256" key="4">
    <source>
        <dbReference type="ARBA" id="ARBA00022803"/>
    </source>
</evidence>
<accession>A0A443RIG0</accession>
<evidence type="ECO:0000256" key="1">
    <source>
        <dbReference type="ARBA" id="ARBA00005857"/>
    </source>
</evidence>